<sequence length="117" mass="13628">MIQAQDFLDFARSLPRNNEIEDRVCIGRAYYAAMHKALEYAVKDGYQYDYKEAGSTHSNLIFYFERQGGEALLVVADLLKKLKRKRTQADYHLDKNIYSNEAVQALRRAESVFNELK</sequence>
<gene>
    <name evidence="1" type="ORF">A7P95_10735</name>
</gene>
<dbReference type="RefSeq" id="WP_067595207.1">
    <property type="nucleotide sequence ID" value="NZ_LXSL01000032.1"/>
</dbReference>
<reference evidence="2" key="1">
    <citation type="submission" date="2016-05" db="EMBL/GenBank/DDBJ databases">
        <title>Draft genome of Corynebacterium afermentans subsp. afermentans LCDC 88199T.</title>
        <authorList>
            <person name="Bernier A.-M."/>
            <person name="Bernard K."/>
        </authorList>
    </citation>
    <scope>NUCLEOTIDE SEQUENCE [LARGE SCALE GENOMIC DNA]</scope>
    <source>
        <strain evidence="2">NML02-A-017</strain>
    </source>
</reference>
<organism evidence="1 2">
    <name type="scientific">Eikenella longinqua</name>
    <dbReference type="NCBI Taxonomy" id="1795827"/>
    <lineage>
        <taxon>Bacteria</taxon>
        <taxon>Pseudomonadati</taxon>
        <taxon>Pseudomonadota</taxon>
        <taxon>Betaproteobacteria</taxon>
        <taxon>Neisseriales</taxon>
        <taxon>Neisseriaceae</taxon>
        <taxon>Eikenella</taxon>
    </lineage>
</organism>
<protein>
    <recommendedName>
        <fullName evidence="3">HEPN domain-containing protein</fullName>
    </recommendedName>
</protein>
<name>A0A1A9RVL2_9NEIS</name>
<evidence type="ECO:0000313" key="2">
    <source>
        <dbReference type="Proteomes" id="UP000077885"/>
    </source>
</evidence>
<dbReference type="AlphaFoldDB" id="A0A1A9RVL2"/>
<dbReference type="Gene3D" id="1.20.120.330">
    <property type="entry name" value="Nucleotidyltransferases domain 2"/>
    <property type="match status" value="1"/>
</dbReference>
<dbReference type="STRING" id="1795827.A7P95_10735"/>
<comment type="caution">
    <text evidence="1">The sequence shown here is derived from an EMBL/GenBank/DDBJ whole genome shotgun (WGS) entry which is preliminary data.</text>
</comment>
<keyword evidence="2" id="KW-1185">Reference proteome</keyword>
<proteinExistence type="predicted"/>
<dbReference type="EMBL" id="LXSL01000032">
    <property type="protein sequence ID" value="OAM26166.1"/>
    <property type="molecule type" value="Genomic_DNA"/>
</dbReference>
<accession>A0A1A9RVL2</accession>
<evidence type="ECO:0008006" key="3">
    <source>
        <dbReference type="Google" id="ProtNLM"/>
    </source>
</evidence>
<evidence type="ECO:0000313" key="1">
    <source>
        <dbReference type="EMBL" id="OAM26166.1"/>
    </source>
</evidence>
<dbReference type="Proteomes" id="UP000077885">
    <property type="component" value="Unassembled WGS sequence"/>
</dbReference>